<keyword evidence="1" id="KW-0472">Membrane</keyword>
<sequence length="375" mass="41943">MESLGAVLKNAREEKGISLYQAEKDTFILRRYLEALEAEDFSAFPGETYLMGFLKSYAEYLGLDPQRMVSLYRNIRLQEQEPPIEDLVGRPRSFPWWILLVVLLVIGVGVGGYFVFPRGGAAEAARVPRPSEAPQERGVRFQEEVMEGVFREGDAVVMRVGEEDHRFSFERFGAETLLVKTEEGEFPLERGASARLDVSGDGKPDLAVLVREIRRGEEGAEAVVRLDRHVEGPQVLVEGGQTREVAVEEVKEGVPLLAPIGSTLEEGRRLSSQVVLSADVQDIVMLELSFRGPVLFRSKVDDGEVVERFFQRGDVFRASMRQQAWLWLSNAGVVTARVGGVEMKLGEVGEVAVWLLTWVRNTENGSYHLELVPAY</sequence>
<dbReference type="RefSeq" id="WP_013314893.1">
    <property type="nucleotide sequence ID" value="NC_014484.1"/>
</dbReference>
<evidence type="ECO:0000256" key="1">
    <source>
        <dbReference type="SAM" id="Phobius"/>
    </source>
</evidence>
<evidence type="ECO:0000313" key="3">
    <source>
        <dbReference type="Proteomes" id="UP000001296"/>
    </source>
</evidence>
<dbReference type="Gene3D" id="1.10.260.40">
    <property type="entry name" value="lambda repressor-like DNA-binding domains"/>
    <property type="match status" value="1"/>
</dbReference>
<keyword evidence="1" id="KW-0812">Transmembrane</keyword>
<proteinExistence type="predicted"/>
<dbReference type="Proteomes" id="UP000001296">
    <property type="component" value="Chromosome"/>
</dbReference>
<dbReference type="KEGG" id="sta:STHERM_c21240"/>
<dbReference type="eggNOG" id="COG1426">
    <property type="taxonomic scope" value="Bacteria"/>
</dbReference>
<dbReference type="Pfam" id="PF13413">
    <property type="entry name" value="HTH_25"/>
    <property type="match status" value="1"/>
</dbReference>
<gene>
    <name evidence="2" type="ordered locus">STHERM_c21240</name>
</gene>
<protein>
    <submittedName>
        <fullName evidence="2">Transcriptional regulator, XRE family</fullName>
    </submittedName>
</protein>
<dbReference type="AlphaFoldDB" id="E0RR78"/>
<dbReference type="EMBL" id="CP001698">
    <property type="protein sequence ID" value="ADN03055.1"/>
    <property type="molecule type" value="Genomic_DNA"/>
</dbReference>
<dbReference type="PaxDb" id="665571-STHERM_c21240"/>
<name>E0RR78_WINT6</name>
<dbReference type="HOGENOM" id="CLU_743750_0_0_12"/>
<dbReference type="InterPro" id="IPR050400">
    <property type="entry name" value="Bact_Cytoskel_RodZ"/>
</dbReference>
<organism evidence="2 3">
    <name type="scientific">Winmispira thermophila (strain ATCC 49972 / DSM 6192 / RI 19.B1)</name>
    <name type="common">Spirochaeta thermophila</name>
    <dbReference type="NCBI Taxonomy" id="665571"/>
    <lineage>
        <taxon>Bacteria</taxon>
        <taxon>Pseudomonadati</taxon>
        <taxon>Spirochaetota</taxon>
        <taxon>Spirochaetia</taxon>
        <taxon>Winmispirales</taxon>
        <taxon>Winmispiraceae</taxon>
        <taxon>Winmispira</taxon>
    </lineage>
</organism>
<accession>E0RR78</accession>
<reference key="1">
    <citation type="submission" date="2009-08" db="EMBL/GenBank/DDBJ databases">
        <title>The genome sequence of Spirochaeta thermophila DSM6192.</title>
        <authorList>
            <person name="Angelov A."/>
            <person name="Mientus M."/>
            <person name="Wittenberg S."/>
            <person name="Lehmann R."/>
            <person name="Liesegang H."/>
            <person name="Daniel R."/>
            <person name="Liebl W."/>
        </authorList>
    </citation>
    <scope>NUCLEOTIDE SEQUENCE</scope>
    <source>
        <strain>DSM 6192</strain>
    </source>
</reference>
<evidence type="ECO:0000313" key="2">
    <source>
        <dbReference type="EMBL" id="ADN03055.1"/>
    </source>
</evidence>
<dbReference type="GO" id="GO:0003677">
    <property type="term" value="F:DNA binding"/>
    <property type="evidence" value="ECO:0007669"/>
    <property type="project" value="InterPro"/>
</dbReference>
<keyword evidence="1" id="KW-1133">Transmembrane helix</keyword>
<dbReference type="PANTHER" id="PTHR34475:SF1">
    <property type="entry name" value="CYTOSKELETON PROTEIN RODZ"/>
    <property type="match status" value="1"/>
</dbReference>
<dbReference type="InterPro" id="IPR010982">
    <property type="entry name" value="Lambda_DNA-bd_dom_sf"/>
</dbReference>
<dbReference type="PANTHER" id="PTHR34475">
    <property type="match status" value="1"/>
</dbReference>
<reference evidence="2 3" key="2">
    <citation type="journal article" date="2010" name="J. Bacteriol.">
        <title>Genome sequence of the polysaccharide-degrading, thermophilic anaerobe Spirochaeta thermophila DSM 6192.</title>
        <authorList>
            <person name="Angelov A."/>
            <person name="Liebl S."/>
            <person name="Ballschmiter M."/>
            <person name="Bomeke M."/>
            <person name="Lehmann R."/>
            <person name="Liesegang H."/>
            <person name="Daniel R."/>
            <person name="Liebl W."/>
        </authorList>
    </citation>
    <scope>NUCLEOTIDE SEQUENCE [LARGE SCALE GENOMIC DNA]</scope>
    <source>
        <strain evidence="3">ATCC 49972 / DSM 6192 / RI 19.B1</strain>
    </source>
</reference>
<feature type="transmembrane region" description="Helical" evidence="1">
    <location>
        <begin position="96"/>
        <end position="116"/>
    </location>
</feature>